<evidence type="ECO:0000313" key="3">
    <source>
        <dbReference type="Proteomes" id="UP000032180"/>
    </source>
</evidence>
<dbReference type="HOGENOM" id="CLU_2174619_0_0_1"/>
<protein>
    <submittedName>
        <fullName evidence="2">Uncharacterized protein</fullName>
    </submittedName>
</protein>
<evidence type="ECO:0000256" key="1">
    <source>
        <dbReference type="SAM" id="MobiDB-lite"/>
    </source>
</evidence>
<feature type="region of interest" description="Disordered" evidence="1">
    <location>
        <begin position="25"/>
        <end position="58"/>
    </location>
</feature>
<dbReference type="eggNOG" id="ENOG502QRMU">
    <property type="taxonomic scope" value="Eukaryota"/>
</dbReference>
<reference evidence="2" key="3">
    <citation type="submission" date="2015-04" db="UniProtKB">
        <authorList>
            <consortium name="EnsemblPlants"/>
        </authorList>
    </citation>
    <scope>IDENTIFICATION</scope>
</reference>
<dbReference type="PANTHER" id="PTHR13690:SF160">
    <property type="entry name" value="OS11G0160500 PROTEIN"/>
    <property type="match status" value="1"/>
</dbReference>
<dbReference type="EnsemblPlants" id="LPERR10G03260.1">
    <property type="protein sequence ID" value="LPERR10G03260.1"/>
    <property type="gene ID" value="LPERR10G03260"/>
</dbReference>
<dbReference type="STRING" id="77586.A0A0D9XIB1"/>
<dbReference type="PANTHER" id="PTHR13690">
    <property type="entry name" value="TRANSCRIPTION FACTOR POSF21-RELATED"/>
    <property type="match status" value="1"/>
</dbReference>
<proteinExistence type="predicted"/>
<dbReference type="Gramene" id="LPERR10G03260.1">
    <property type="protein sequence ID" value="LPERR10G03260.1"/>
    <property type="gene ID" value="LPERR10G03260"/>
</dbReference>
<sequence>MRSLSLDAAFFDGLAFQGGGGGVSGGIGHKRSGSMDGESSLFEGESAPPDYAKKAMPADRLAERSLLDPKSAKRILANMQSAARSKERTIPPLFFTSFVGKQFRKSMFLC</sequence>
<reference evidence="2 3" key="1">
    <citation type="submission" date="2012-08" db="EMBL/GenBank/DDBJ databases">
        <title>Oryza genome evolution.</title>
        <authorList>
            <person name="Wing R.A."/>
        </authorList>
    </citation>
    <scope>NUCLEOTIDE SEQUENCE</scope>
</reference>
<evidence type="ECO:0000313" key="2">
    <source>
        <dbReference type="EnsemblPlants" id="LPERR10G03260.1"/>
    </source>
</evidence>
<dbReference type="Proteomes" id="UP000032180">
    <property type="component" value="Chromosome 10"/>
</dbReference>
<organism evidence="2 3">
    <name type="scientific">Leersia perrieri</name>
    <dbReference type="NCBI Taxonomy" id="77586"/>
    <lineage>
        <taxon>Eukaryota</taxon>
        <taxon>Viridiplantae</taxon>
        <taxon>Streptophyta</taxon>
        <taxon>Embryophyta</taxon>
        <taxon>Tracheophyta</taxon>
        <taxon>Spermatophyta</taxon>
        <taxon>Magnoliopsida</taxon>
        <taxon>Liliopsida</taxon>
        <taxon>Poales</taxon>
        <taxon>Poaceae</taxon>
        <taxon>BOP clade</taxon>
        <taxon>Oryzoideae</taxon>
        <taxon>Oryzeae</taxon>
        <taxon>Oryzinae</taxon>
        <taxon>Leersia</taxon>
    </lineage>
</organism>
<reference evidence="3" key="2">
    <citation type="submission" date="2013-12" db="EMBL/GenBank/DDBJ databases">
        <authorList>
            <person name="Yu Y."/>
            <person name="Lee S."/>
            <person name="de Baynast K."/>
            <person name="Wissotski M."/>
            <person name="Liu L."/>
            <person name="Talag J."/>
            <person name="Goicoechea J."/>
            <person name="Angelova A."/>
            <person name="Jetty R."/>
            <person name="Kudrna D."/>
            <person name="Golser W."/>
            <person name="Rivera L."/>
            <person name="Zhang J."/>
            <person name="Wing R."/>
        </authorList>
    </citation>
    <scope>NUCLEOTIDE SEQUENCE</scope>
</reference>
<dbReference type="GO" id="GO:0003700">
    <property type="term" value="F:DNA-binding transcription factor activity"/>
    <property type="evidence" value="ECO:0007669"/>
    <property type="project" value="TreeGrafter"/>
</dbReference>
<accession>A0A0D9XIB1</accession>
<name>A0A0D9XIB1_9ORYZ</name>
<keyword evidence="3" id="KW-1185">Reference proteome</keyword>
<dbReference type="AlphaFoldDB" id="A0A0D9XIB1"/>
<dbReference type="GO" id="GO:0005634">
    <property type="term" value="C:nucleus"/>
    <property type="evidence" value="ECO:0007669"/>
    <property type="project" value="TreeGrafter"/>
</dbReference>